<reference evidence="2" key="1">
    <citation type="submission" date="2019-09" db="EMBL/GenBank/DDBJ databases">
        <authorList>
            <person name="Zhang L."/>
        </authorList>
    </citation>
    <scope>NUCLEOTIDE SEQUENCE</scope>
</reference>
<name>A0A5K0XHY9_9MAGN</name>
<gene>
    <name evidence="2" type="ORF">NYM_LOCUS6509</name>
</gene>
<feature type="region of interest" description="Disordered" evidence="1">
    <location>
        <begin position="53"/>
        <end position="82"/>
    </location>
</feature>
<dbReference type="Gramene" id="NC11G0120150.1">
    <property type="protein sequence ID" value="NC11G0120150.1:cds"/>
    <property type="gene ID" value="NC11G0120150"/>
</dbReference>
<proteinExistence type="predicted"/>
<protein>
    <submittedName>
        <fullName evidence="2">Uncharacterized protein</fullName>
    </submittedName>
</protein>
<sequence length="82" mass="9568">MLDVPMMPEKDKLHWFIIGLQSWVQADVEISNPETLEQAYVAAERLADTQRRSYIDTFKSTKESDHGGKKEERRDNRNESLS</sequence>
<evidence type="ECO:0000256" key="1">
    <source>
        <dbReference type="SAM" id="MobiDB-lite"/>
    </source>
</evidence>
<accession>A0A5K0XHY9</accession>
<dbReference type="EMBL" id="LR721776">
    <property type="protein sequence ID" value="VVV65250.1"/>
    <property type="molecule type" value="Genomic_DNA"/>
</dbReference>
<evidence type="ECO:0000313" key="2">
    <source>
        <dbReference type="EMBL" id="VVV65250.1"/>
    </source>
</evidence>
<organism evidence="2">
    <name type="scientific">Nymphaea colorata</name>
    <name type="common">pocket water lily</name>
    <dbReference type="NCBI Taxonomy" id="210225"/>
    <lineage>
        <taxon>Eukaryota</taxon>
        <taxon>Viridiplantae</taxon>
        <taxon>Streptophyta</taxon>
        <taxon>Embryophyta</taxon>
        <taxon>Tracheophyta</taxon>
        <taxon>Spermatophyta</taxon>
        <taxon>Magnoliopsida</taxon>
        <taxon>Nymphaeales</taxon>
        <taxon>Nymphaeaceae</taxon>
        <taxon>Nymphaea</taxon>
    </lineage>
</organism>
<dbReference type="AlphaFoldDB" id="A0A5K0XHY9"/>